<dbReference type="KEGG" id="abm:ABSDF2500"/>
<dbReference type="EMBL" id="CU468230">
    <property type="protein sequence ID" value="CAP01810.1"/>
    <property type="molecule type" value="Genomic_DNA"/>
</dbReference>
<dbReference type="HOGENOM" id="CLU_149118_0_0_6"/>
<proteinExistence type="predicted"/>
<dbReference type="BioCyc" id="ABAU509170:GCL9-2044-MONOMER"/>
<reference evidence="1 2" key="1">
    <citation type="journal article" date="2008" name="PLoS ONE">
        <title>Comparative analysis of Acinetobacters: three genomes for three lifestyles.</title>
        <authorList>
            <person name="Vallenet D."/>
            <person name="Nordmann P."/>
            <person name="Barbe V."/>
            <person name="Poirel L."/>
            <person name="Mangenot S."/>
            <person name="Bataille E."/>
            <person name="Dossat C."/>
            <person name="Gas S."/>
            <person name="Kreimeyer A."/>
            <person name="Lenoble P."/>
            <person name="Oztas S."/>
            <person name="Poulain J."/>
            <person name="Segurens B."/>
            <person name="Robert C."/>
            <person name="Abergel C."/>
            <person name="Claverie J.M."/>
            <person name="Raoult D."/>
            <person name="Medigue C."/>
            <person name="Weissenbach J."/>
            <person name="Cruveiller S."/>
        </authorList>
    </citation>
    <scope>NUCLEOTIDE SEQUENCE [LARGE SCALE GENOMIC DNA]</scope>
    <source>
        <strain evidence="1 2">SDF</strain>
    </source>
</reference>
<gene>
    <name evidence="1" type="ordered locus">ABSDF2500</name>
</gene>
<organism evidence="1 2">
    <name type="scientific">Acinetobacter baumannii (strain SDF)</name>
    <dbReference type="NCBI Taxonomy" id="509170"/>
    <lineage>
        <taxon>Bacteria</taxon>
        <taxon>Pseudomonadati</taxon>
        <taxon>Pseudomonadota</taxon>
        <taxon>Gammaproteobacteria</taxon>
        <taxon>Moraxellales</taxon>
        <taxon>Moraxellaceae</taxon>
        <taxon>Acinetobacter</taxon>
        <taxon>Acinetobacter calcoaceticus/baumannii complex</taxon>
    </lineage>
</organism>
<name>B0VSZ2_ACIBS</name>
<sequence>MSVLEEMSVCGQLWSKRGMMGIQRSITNFKLFKVIKKPDGQDQAFQFNYLIEESNMQTNLANQLNKHNSQEFLVGDVVVLTEECRNFKSNDLFEVKNKTLTRLWTIKSENHLILVSSKEIRTATVAELNAKRRLTKAEQALAEVS</sequence>
<dbReference type="Proteomes" id="UP000001741">
    <property type="component" value="Chromosome"/>
</dbReference>
<dbReference type="AlphaFoldDB" id="B0VSZ2"/>
<evidence type="ECO:0000313" key="1">
    <source>
        <dbReference type="EMBL" id="CAP01810.1"/>
    </source>
</evidence>
<accession>B0VSZ2</accession>
<protein>
    <submittedName>
        <fullName evidence="1">Uncharacterized protein</fullName>
    </submittedName>
</protein>
<evidence type="ECO:0000313" key="2">
    <source>
        <dbReference type="Proteomes" id="UP000001741"/>
    </source>
</evidence>